<dbReference type="SUPFAM" id="SSF109755">
    <property type="entry name" value="PhoU-like"/>
    <property type="match status" value="1"/>
</dbReference>
<sequence length="338" mass="38130">MEKRKLQRTGGASLTVTLPKKWIDDQQLQYGQQVAMHSQGSGTLLLKPVSERGQSSQTILQMKNLTPDMIMRKAIALFISGVNEITFLFPGLTKAQRSHIRSIIDRLIGFEIVEESSGTVVIRNILDITKLPIPDMVDKMFLLARSMIADAIEAALQKDIDSAQDIISRDRDIDKLYLVINRQFHSILEDRITEEDVGIDRLGISYYHTVALQLERIADHAVKIATAVTQDDSMKPTTAKALTVSTKQILQILDDAQNIIHAVSHKLAHILLDQNDHVEDNLIRMRQKHQQYSMLGITMLDSLDRTRGYLMNIAEATINYSTYTAEKDMGTTLKIHLV</sequence>
<accession>A0A1G1X2Z9</accession>
<proteinExistence type="predicted"/>
<dbReference type="SMART" id="SM00966">
    <property type="entry name" value="SpoVT_AbrB"/>
    <property type="match status" value="1"/>
</dbReference>
<dbReference type="PANTHER" id="PTHR42930:SF6">
    <property type="entry name" value="PHOSPHATE REGULATORY PROTEIN-LIKE PROTEIN"/>
    <property type="match status" value="1"/>
</dbReference>
<dbReference type="PANTHER" id="PTHR42930">
    <property type="entry name" value="PHOSPHATE-SPECIFIC TRANSPORT SYSTEM ACCESSORY PROTEIN PHOU"/>
    <property type="match status" value="1"/>
</dbReference>
<evidence type="ECO:0000313" key="3">
    <source>
        <dbReference type="Proteomes" id="UP000177528"/>
    </source>
</evidence>
<dbReference type="InterPro" id="IPR028366">
    <property type="entry name" value="PhoU"/>
</dbReference>
<dbReference type="AlphaFoldDB" id="A0A1G1X2Z9"/>
<protein>
    <recommendedName>
        <fullName evidence="1">SpoVT-AbrB domain-containing protein</fullName>
    </recommendedName>
</protein>
<dbReference type="InterPro" id="IPR026022">
    <property type="entry name" value="PhoU_dom"/>
</dbReference>
<evidence type="ECO:0000259" key="1">
    <source>
        <dbReference type="SMART" id="SM00966"/>
    </source>
</evidence>
<dbReference type="GO" id="GO:0030643">
    <property type="term" value="P:intracellular phosphate ion homeostasis"/>
    <property type="evidence" value="ECO:0007669"/>
    <property type="project" value="InterPro"/>
</dbReference>
<dbReference type="GO" id="GO:0003677">
    <property type="term" value="F:DNA binding"/>
    <property type="evidence" value="ECO:0007669"/>
    <property type="project" value="InterPro"/>
</dbReference>
<feature type="domain" description="SpoVT-AbrB" evidence="1">
    <location>
        <begin position="8"/>
        <end position="54"/>
    </location>
</feature>
<gene>
    <name evidence="2" type="ORF">A3D99_04650</name>
</gene>
<dbReference type="InterPro" id="IPR007159">
    <property type="entry name" value="SpoVT-AbrB_dom"/>
</dbReference>
<dbReference type="Gene3D" id="1.20.58.220">
    <property type="entry name" value="Phosphate transport system protein phou homolog 2, domain 2"/>
    <property type="match status" value="1"/>
</dbReference>
<dbReference type="Pfam" id="PF04014">
    <property type="entry name" value="MazE_antitoxin"/>
    <property type="match status" value="1"/>
</dbReference>
<dbReference type="GO" id="GO:0045936">
    <property type="term" value="P:negative regulation of phosphate metabolic process"/>
    <property type="evidence" value="ECO:0007669"/>
    <property type="project" value="InterPro"/>
</dbReference>
<name>A0A1G1X2Z9_9BACT</name>
<dbReference type="Pfam" id="PF01895">
    <property type="entry name" value="PhoU"/>
    <property type="match status" value="1"/>
</dbReference>
<dbReference type="InterPro" id="IPR038078">
    <property type="entry name" value="PhoU-like_sf"/>
</dbReference>
<dbReference type="Proteomes" id="UP000177528">
    <property type="component" value="Unassembled WGS sequence"/>
</dbReference>
<organism evidence="2 3">
    <name type="scientific">Candidatus Andersenbacteria bacterium RIFCSPHIGHO2_12_FULL_45_11</name>
    <dbReference type="NCBI Taxonomy" id="1797281"/>
    <lineage>
        <taxon>Bacteria</taxon>
        <taxon>Candidatus Anderseniibacteriota</taxon>
    </lineage>
</organism>
<reference evidence="2 3" key="1">
    <citation type="journal article" date="2016" name="Nat. Commun.">
        <title>Thousands of microbial genomes shed light on interconnected biogeochemical processes in an aquifer system.</title>
        <authorList>
            <person name="Anantharaman K."/>
            <person name="Brown C.T."/>
            <person name="Hug L.A."/>
            <person name="Sharon I."/>
            <person name="Castelle C.J."/>
            <person name="Probst A.J."/>
            <person name="Thomas B.C."/>
            <person name="Singh A."/>
            <person name="Wilkins M.J."/>
            <person name="Karaoz U."/>
            <person name="Brodie E.L."/>
            <person name="Williams K.H."/>
            <person name="Hubbard S.S."/>
            <person name="Banfield J.F."/>
        </authorList>
    </citation>
    <scope>NUCLEOTIDE SEQUENCE [LARGE SCALE GENOMIC DNA]</scope>
</reference>
<dbReference type="EMBL" id="MHHR01000016">
    <property type="protein sequence ID" value="OGY34324.1"/>
    <property type="molecule type" value="Genomic_DNA"/>
</dbReference>
<comment type="caution">
    <text evidence="2">The sequence shown here is derived from an EMBL/GenBank/DDBJ whole genome shotgun (WGS) entry which is preliminary data.</text>
</comment>
<evidence type="ECO:0000313" key="2">
    <source>
        <dbReference type="EMBL" id="OGY34324.1"/>
    </source>
</evidence>